<name>A0A511J4X1_9ENTE</name>
<sequence>MREQEKELRSYFLSSSDALAYLNITRQHLNSLAKREKITRVKKVV</sequence>
<dbReference type="AlphaFoldDB" id="A0A511J4X1"/>
<gene>
    <name evidence="1" type="ORF">EVI01_23890</name>
</gene>
<proteinExistence type="predicted"/>
<evidence type="ECO:0000313" key="2">
    <source>
        <dbReference type="Proteomes" id="UP000321830"/>
    </source>
</evidence>
<dbReference type="Proteomes" id="UP000321830">
    <property type="component" value="Unassembled WGS sequence"/>
</dbReference>
<protein>
    <submittedName>
        <fullName evidence="1">Uncharacterized protein</fullName>
    </submittedName>
</protein>
<comment type="caution">
    <text evidence="1">The sequence shown here is derived from an EMBL/GenBank/DDBJ whole genome shotgun (WGS) entry which is preliminary data.</text>
</comment>
<dbReference type="EMBL" id="BJWF01000045">
    <property type="protein sequence ID" value="GEL93052.1"/>
    <property type="molecule type" value="Genomic_DNA"/>
</dbReference>
<organism evidence="1 2">
    <name type="scientific">Enterococcus villorum</name>
    <dbReference type="NCBI Taxonomy" id="112904"/>
    <lineage>
        <taxon>Bacteria</taxon>
        <taxon>Bacillati</taxon>
        <taxon>Bacillota</taxon>
        <taxon>Bacilli</taxon>
        <taxon>Lactobacillales</taxon>
        <taxon>Enterococcaceae</taxon>
        <taxon>Enterococcus</taxon>
    </lineage>
</organism>
<evidence type="ECO:0000313" key="1">
    <source>
        <dbReference type="EMBL" id="GEL93052.1"/>
    </source>
</evidence>
<dbReference type="RefSeq" id="WP_010750692.1">
    <property type="nucleotide sequence ID" value="NZ_BJWF01000045.1"/>
</dbReference>
<accession>A0A511J4X1</accession>
<reference evidence="1 2" key="1">
    <citation type="submission" date="2019-07" db="EMBL/GenBank/DDBJ databases">
        <title>Whole genome shotgun sequence of Enterococcus villorum NBRC 100699.</title>
        <authorList>
            <person name="Hosoyama A."/>
            <person name="Uohara A."/>
            <person name="Ohji S."/>
            <person name="Ichikawa N."/>
        </authorList>
    </citation>
    <scope>NUCLEOTIDE SEQUENCE [LARGE SCALE GENOMIC DNA]</scope>
    <source>
        <strain evidence="1 2">NBRC 100699</strain>
    </source>
</reference>